<dbReference type="EMBL" id="JACOOY010000015">
    <property type="protein sequence ID" value="MBC5665851.1"/>
    <property type="molecule type" value="Genomic_DNA"/>
</dbReference>
<proteinExistence type="predicted"/>
<name>A0ABR7EWX3_9FIRM</name>
<evidence type="ECO:0000313" key="1">
    <source>
        <dbReference type="EMBL" id="MBC5665851.1"/>
    </source>
</evidence>
<dbReference type="Proteomes" id="UP000647235">
    <property type="component" value="Unassembled WGS sequence"/>
</dbReference>
<sequence>MGTVDKIKELIEQMSTIKDNFHVENGLAFSSYDWSERKKKTCYMQVEKISDDPEFMKWRDELVLSLLQLKKDNYIDEVIKLLEKFNGWSDKKEFEQVESKLSVLKEHIEKYAINSNDLEIVDERIQEEKLVNKVLRAVSKLQRNHAYDLQSSENEMNDYIRDILDETFETKDQTRQGESEEKSDAGEVDIQIYIDGNPVVMIEGVILKSVLKEYLNKHIRKVLVNYDPNGCPYAFIIIYYKGNNFIDFYDRLIVHLNQFQFPYERLKEIVDVDIEYAELKHAQTVLLRNDKTIRLHFYVVHIV</sequence>
<comment type="caution">
    <text evidence="1">The sequence shown here is derived from an EMBL/GenBank/DDBJ whole genome shotgun (WGS) entry which is preliminary data.</text>
</comment>
<organism evidence="1 2">
    <name type="scientific">Dorea hominis</name>
    <dbReference type="NCBI Taxonomy" id="2763040"/>
    <lineage>
        <taxon>Bacteria</taxon>
        <taxon>Bacillati</taxon>
        <taxon>Bacillota</taxon>
        <taxon>Clostridia</taxon>
        <taxon>Lachnospirales</taxon>
        <taxon>Lachnospiraceae</taxon>
        <taxon>Dorea</taxon>
    </lineage>
</organism>
<reference evidence="1 2" key="1">
    <citation type="submission" date="2020-08" db="EMBL/GenBank/DDBJ databases">
        <title>Genome public.</title>
        <authorList>
            <person name="Liu C."/>
            <person name="Sun Q."/>
        </authorList>
    </citation>
    <scope>NUCLEOTIDE SEQUENCE [LARGE SCALE GENOMIC DNA]</scope>
    <source>
        <strain evidence="1 2">NSJ-36</strain>
    </source>
</reference>
<protein>
    <submittedName>
        <fullName evidence="1">Uncharacterized protein</fullName>
    </submittedName>
</protein>
<gene>
    <name evidence="1" type="ORF">H8S07_11365</name>
</gene>
<accession>A0ABR7EWX3</accession>
<dbReference type="RefSeq" id="WP_186856046.1">
    <property type="nucleotide sequence ID" value="NZ_JACOOY010000015.1"/>
</dbReference>
<evidence type="ECO:0000313" key="2">
    <source>
        <dbReference type="Proteomes" id="UP000647235"/>
    </source>
</evidence>
<keyword evidence="2" id="KW-1185">Reference proteome</keyword>